<reference evidence="2 3" key="1">
    <citation type="submission" date="2021-01" db="EMBL/GenBank/DDBJ databases">
        <title>Whole genome shotgun sequence of Actinoplanes couchii NBRC 106145.</title>
        <authorList>
            <person name="Komaki H."/>
            <person name="Tamura T."/>
        </authorList>
    </citation>
    <scope>NUCLEOTIDE SEQUENCE [LARGE SCALE GENOMIC DNA]</scope>
    <source>
        <strain evidence="2 3">NBRC 106145</strain>
    </source>
</reference>
<proteinExistence type="predicted"/>
<comment type="caution">
    <text evidence="2">The sequence shown here is derived from an EMBL/GenBank/DDBJ whole genome shotgun (WGS) entry which is preliminary data.</text>
</comment>
<gene>
    <name evidence="2" type="ORF">Aco03nite_014310</name>
</gene>
<keyword evidence="3" id="KW-1185">Reference proteome</keyword>
<dbReference type="EMBL" id="BOMG01000026">
    <property type="protein sequence ID" value="GID53027.1"/>
    <property type="molecule type" value="Genomic_DNA"/>
</dbReference>
<protein>
    <submittedName>
        <fullName evidence="2">Uncharacterized protein</fullName>
    </submittedName>
</protein>
<feature type="region of interest" description="Disordered" evidence="1">
    <location>
        <begin position="1"/>
        <end position="31"/>
    </location>
</feature>
<name>A0ABQ3X3H8_9ACTN</name>
<dbReference type="Proteomes" id="UP000612282">
    <property type="component" value="Unassembled WGS sequence"/>
</dbReference>
<evidence type="ECO:0000256" key="1">
    <source>
        <dbReference type="SAM" id="MobiDB-lite"/>
    </source>
</evidence>
<dbReference type="Pfam" id="PF19698">
    <property type="entry name" value="DUF6197"/>
    <property type="match status" value="1"/>
</dbReference>
<dbReference type="RefSeq" id="WP_203793957.1">
    <property type="nucleotide sequence ID" value="NZ_BAAAQE010000076.1"/>
</dbReference>
<evidence type="ECO:0000313" key="2">
    <source>
        <dbReference type="EMBL" id="GID53027.1"/>
    </source>
</evidence>
<dbReference type="InterPro" id="IPR045677">
    <property type="entry name" value="DUF6197"/>
</dbReference>
<organism evidence="2 3">
    <name type="scientific">Actinoplanes couchii</name>
    <dbReference type="NCBI Taxonomy" id="403638"/>
    <lineage>
        <taxon>Bacteria</taxon>
        <taxon>Bacillati</taxon>
        <taxon>Actinomycetota</taxon>
        <taxon>Actinomycetes</taxon>
        <taxon>Micromonosporales</taxon>
        <taxon>Micromonosporaceae</taxon>
        <taxon>Actinoplanes</taxon>
    </lineage>
</organism>
<evidence type="ECO:0000313" key="3">
    <source>
        <dbReference type="Proteomes" id="UP000612282"/>
    </source>
</evidence>
<accession>A0ABQ3X3H8</accession>
<sequence>MNPTQNQVPDSEGITAPVPAEQNGFTDLGGRLVEDPADVARLLPDVVTRPGGHHPECCCPTCQGEDQCDQPIGFALTAAGLLALGRIDEAAEVWGDDELDQDRIPTAEGFAGWRERMSSLASADGSAEQHDADWAEGYGERLIDAYTSHYESADAREVTDDGDEPGSVPNVLRSAATYLERHGWIQGAYYDATSGVFTPSACMVGAIGMACYGGPVDVPAQMFDQPGFAEFEQAVLHLDRYLLVHHNTESYAFNDARGRTVGEVIDALRTAAEVPAEELVETLRAIDEMDDRLADSGLTFEQIVALLRDGDGELANLTDCQLCGAPGGYPYCEGNYGGRVCCADVARSTAEGGDA</sequence>